<keyword evidence="4 10" id="KW-0378">Hydrolase</keyword>
<dbReference type="InterPro" id="IPR002729">
    <property type="entry name" value="CRISPR-assoc_Cas1"/>
</dbReference>
<keyword evidence="3 10" id="KW-0255">Endonuclease</keyword>
<dbReference type="InterPro" id="IPR050646">
    <property type="entry name" value="Cas1"/>
</dbReference>
<dbReference type="NCBIfam" id="TIGR03640">
    <property type="entry name" value="cas1_DVULG"/>
    <property type="match status" value="1"/>
</dbReference>
<dbReference type="NCBIfam" id="TIGR00287">
    <property type="entry name" value="cas1"/>
    <property type="match status" value="1"/>
</dbReference>
<organism evidence="11 12">
    <name type="scientific">Megasphaera stantonii</name>
    <dbReference type="NCBI Taxonomy" id="2144175"/>
    <lineage>
        <taxon>Bacteria</taxon>
        <taxon>Bacillati</taxon>
        <taxon>Bacillota</taxon>
        <taxon>Negativicutes</taxon>
        <taxon>Veillonellales</taxon>
        <taxon>Veillonellaceae</taxon>
        <taxon>Megasphaera</taxon>
    </lineage>
</organism>
<keyword evidence="8 10" id="KW-0464">Manganese</keyword>
<dbReference type="GO" id="GO:0003677">
    <property type="term" value="F:DNA binding"/>
    <property type="evidence" value="ECO:0007669"/>
    <property type="project" value="UniProtKB-KW"/>
</dbReference>
<evidence type="ECO:0000313" key="11">
    <source>
        <dbReference type="EMBL" id="AXL21218.1"/>
    </source>
</evidence>
<dbReference type="HAMAP" id="MF_01470">
    <property type="entry name" value="Cas1"/>
    <property type="match status" value="1"/>
</dbReference>
<dbReference type="PANTHER" id="PTHR34353:SF2">
    <property type="entry name" value="CRISPR-ASSOCIATED ENDONUCLEASE CAS1 1"/>
    <property type="match status" value="1"/>
</dbReference>
<comment type="subunit">
    <text evidence="9 10">Homodimer, forms a heterotetramer with a Cas2 homodimer.</text>
</comment>
<dbReference type="EC" id="3.1.-.-" evidence="10"/>
<protein>
    <recommendedName>
        <fullName evidence="10">CRISPR-associated endonuclease Cas1</fullName>
        <ecNumber evidence="10">3.1.-.-</ecNumber>
    </recommendedName>
</protein>
<feature type="binding site" evidence="10">
    <location>
        <position position="249"/>
    </location>
    <ligand>
        <name>Mn(2+)</name>
        <dbReference type="ChEBI" id="CHEBI:29035"/>
    </ligand>
</feature>
<evidence type="ECO:0000256" key="1">
    <source>
        <dbReference type="ARBA" id="ARBA00022722"/>
    </source>
</evidence>
<feature type="binding site" evidence="10">
    <location>
        <position position="234"/>
    </location>
    <ligand>
        <name>Mn(2+)</name>
        <dbReference type="ChEBI" id="CHEBI:29035"/>
    </ligand>
</feature>
<comment type="similarity">
    <text evidence="10">Belongs to the CRISPR-associated endonuclease Cas1 family.</text>
</comment>
<dbReference type="GO" id="GO:0046872">
    <property type="term" value="F:metal ion binding"/>
    <property type="evidence" value="ECO:0007669"/>
    <property type="project" value="UniProtKB-UniRule"/>
</dbReference>
<feature type="binding site" evidence="10">
    <location>
        <position position="166"/>
    </location>
    <ligand>
        <name>Mn(2+)</name>
        <dbReference type="ChEBI" id="CHEBI:29035"/>
    </ligand>
</feature>
<keyword evidence="5 10" id="KW-0460">Magnesium</keyword>
<dbReference type="GO" id="GO:0051607">
    <property type="term" value="P:defense response to virus"/>
    <property type="evidence" value="ECO:0007669"/>
    <property type="project" value="UniProtKB-UniRule"/>
</dbReference>
<evidence type="ECO:0000256" key="10">
    <source>
        <dbReference type="HAMAP-Rule" id="MF_01470"/>
    </source>
</evidence>
<evidence type="ECO:0000256" key="3">
    <source>
        <dbReference type="ARBA" id="ARBA00022759"/>
    </source>
</evidence>
<evidence type="ECO:0000256" key="9">
    <source>
        <dbReference type="ARBA" id="ARBA00038592"/>
    </source>
</evidence>
<evidence type="ECO:0000256" key="6">
    <source>
        <dbReference type="ARBA" id="ARBA00023118"/>
    </source>
</evidence>
<dbReference type="GO" id="GO:0016787">
    <property type="term" value="F:hydrolase activity"/>
    <property type="evidence" value="ECO:0007669"/>
    <property type="project" value="UniProtKB-KW"/>
</dbReference>
<proteinExistence type="inferred from homology"/>
<dbReference type="KEGG" id="meg:DKB62_06405"/>
<dbReference type="RefSeq" id="WP_107196253.1">
    <property type="nucleotide sequence ID" value="NZ_CAUWMV010000005.1"/>
</dbReference>
<evidence type="ECO:0000256" key="8">
    <source>
        <dbReference type="ARBA" id="ARBA00023211"/>
    </source>
</evidence>
<evidence type="ECO:0000313" key="12">
    <source>
        <dbReference type="Proteomes" id="UP000254337"/>
    </source>
</evidence>
<dbReference type="Gene3D" id="1.20.120.920">
    <property type="entry name" value="CRISPR-associated endonuclease Cas1, C-terminal domain"/>
    <property type="match status" value="1"/>
</dbReference>
<evidence type="ECO:0000256" key="2">
    <source>
        <dbReference type="ARBA" id="ARBA00022723"/>
    </source>
</evidence>
<evidence type="ECO:0000256" key="7">
    <source>
        <dbReference type="ARBA" id="ARBA00023125"/>
    </source>
</evidence>
<keyword evidence="7 10" id="KW-0238">DNA-binding</keyword>
<dbReference type="AlphaFoldDB" id="A0A346AZC5"/>
<dbReference type="OrthoDB" id="9803119at2"/>
<dbReference type="InterPro" id="IPR019856">
    <property type="entry name" value="CRISPR-assoc_Cas1_DVULG"/>
</dbReference>
<name>A0A346AZC5_9FIRM</name>
<sequence>MRKLLNTLYITKPDVYLATQGENIVVREQQKTLARYPLHNLQDIVLFTYLGMSPQLMERCMEYGIGIAYMSPRGRLIARIQGSSKGNILLRRTQYRVADDPAQSLDIIRNIIAAKVYNEKWVMERYIRQYEHRLDGRRLQACSLQLTDMLEKVWGASALDTLRGFEGSAQALYFSCFDDMILNQKDDFTFGIRSRRPPLNRVNALLSFMYAVLANDVASALETVGLDAYAGFMHVDRPGRVSLALDVMEELRAPVADRFVLSLINKKVVDAGDFDAESNGAVMLNESGRKKVIAKWQERKKEELTHPYIKEKISWGLVPFLQASLLARFLRNDLDAYPPFLWK</sequence>
<comment type="cofactor">
    <cofactor evidence="10">
        <name>Mg(2+)</name>
        <dbReference type="ChEBI" id="CHEBI:18420"/>
    </cofactor>
    <cofactor evidence="10">
        <name>Mn(2+)</name>
        <dbReference type="ChEBI" id="CHEBI:29035"/>
    </cofactor>
</comment>
<dbReference type="PANTHER" id="PTHR34353">
    <property type="entry name" value="CRISPR-ASSOCIATED ENDONUCLEASE CAS1 1"/>
    <property type="match status" value="1"/>
</dbReference>
<dbReference type="Proteomes" id="UP000254337">
    <property type="component" value="Chromosome"/>
</dbReference>
<dbReference type="Gene3D" id="3.100.10.20">
    <property type="entry name" value="CRISPR-associated endonuclease Cas1, N-terminal domain"/>
    <property type="match status" value="1"/>
</dbReference>
<dbReference type="EMBL" id="CP029462">
    <property type="protein sequence ID" value="AXL21218.1"/>
    <property type="molecule type" value="Genomic_DNA"/>
</dbReference>
<evidence type="ECO:0000256" key="5">
    <source>
        <dbReference type="ARBA" id="ARBA00022842"/>
    </source>
</evidence>
<dbReference type="InterPro" id="IPR042211">
    <property type="entry name" value="CRISPR-assoc_Cas1_N"/>
</dbReference>
<keyword evidence="1 10" id="KW-0540">Nuclease</keyword>
<keyword evidence="2 10" id="KW-0479">Metal-binding</keyword>
<dbReference type="InterPro" id="IPR042206">
    <property type="entry name" value="CRISPR-assoc_Cas1_C"/>
</dbReference>
<reference evidence="11 12" key="1">
    <citation type="submission" date="2018-05" db="EMBL/GenBank/DDBJ databases">
        <title>Complete genome sequence of Megasphaera sp. AJH120T, isolated from the ceca of a chicken.</title>
        <authorList>
            <person name="Maki J."/>
            <person name="Looft T."/>
        </authorList>
    </citation>
    <scope>NUCLEOTIDE SEQUENCE [LARGE SCALE GENOMIC DNA]</scope>
    <source>
        <strain evidence="11 12">AJH120</strain>
    </source>
</reference>
<dbReference type="GO" id="GO:0043571">
    <property type="term" value="P:maintenance of CRISPR repeat elements"/>
    <property type="evidence" value="ECO:0007669"/>
    <property type="project" value="UniProtKB-UniRule"/>
</dbReference>
<comment type="function">
    <text evidence="10">CRISPR (clustered regularly interspaced short palindromic repeat), is an adaptive immune system that provides protection against mobile genetic elements (viruses, transposable elements and conjugative plasmids). CRISPR clusters contain spacers, sequences complementary to antecedent mobile elements, and target invading nucleic acids. CRISPR clusters are transcribed and processed into CRISPR RNA (crRNA). Acts as a dsDNA endonuclease. Involved in the integration of spacer DNA into the CRISPR cassette.</text>
</comment>
<gene>
    <name evidence="10" type="primary">cas1</name>
    <name evidence="11" type="ORF">DKB62_06405</name>
</gene>
<dbReference type="Pfam" id="PF01867">
    <property type="entry name" value="Cas_Cas1"/>
    <property type="match status" value="1"/>
</dbReference>
<accession>A0A346AZC5</accession>
<keyword evidence="6 10" id="KW-0051">Antiviral defense</keyword>
<evidence type="ECO:0000256" key="4">
    <source>
        <dbReference type="ARBA" id="ARBA00022801"/>
    </source>
</evidence>
<keyword evidence="12" id="KW-1185">Reference proteome</keyword>
<dbReference type="GO" id="GO:0004520">
    <property type="term" value="F:DNA endonuclease activity"/>
    <property type="evidence" value="ECO:0007669"/>
    <property type="project" value="InterPro"/>
</dbReference>